<protein>
    <submittedName>
        <fullName evidence="2">Dihydroneopterin triphosphate diphosphatase</fullName>
        <ecNumber evidence="2">3.6.1.67</ecNumber>
    </submittedName>
</protein>
<dbReference type="PRINTS" id="PR01404">
    <property type="entry name" value="NPPPHYDRLASE"/>
</dbReference>
<name>A0ABW5UGI6_9BURK</name>
<evidence type="ECO:0000313" key="3">
    <source>
        <dbReference type="Proteomes" id="UP001597463"/>
    </source>
</evidence>
<organism evidence="2 3">
    <name type="scientific">Comamonas terrae</name>
    <dbReference type="NCBI Taxonomy" id="673548"/>
    <lineage>
        <taxon>Bacteria</taxon>
        <taxon>Pseudomonadati</taxon>
        <taxon>Pseudomonadota</taxon>
        <taxon>Betaproteobacteria</taxon>
        <taxon>Burkholderiales</taxon>
        <taxon>Comamonadaceae</taxon>
        <taxon>Comamonas</taxon>
    </lineage>
</organism>
<dbReference type="InterPro" id="IPR003564">
    <property type="entry name" value="DHNTPase"/>
</dbReference>
<dbReference type="PANTHER" id="PTHR43736:SF1">
    <property type="entry name" value="DIHYDRONEOPTERIN TRIPHOSPHATE DIPHOSPHATASE"/>
    <property type="match status" value="1"/>
</dbReference>
<gene>
    <name evidence="2" type="primary">nudB</name>
    <name evidence="2" type="ORF">ACFSW6_01525</name>
</gene>
<sequence length="184" mass="20805">MTASSEEESRPPSRPYKIPESVLVVIYRGDGQVLLLRRTLPAPQGVAFWQSVTGSKDSAQEDWHETAVREVREETGIDALAPDCVLSDWNLENVYTIYPEWQHRYAPGVWHNRERVFGLRVPSYTAVHLNPREHTAHAWHDWQAAALQCFSSSNAEAILMLPRFDPCIAQKATQACETGLAPRP</sequence>
<proteinExistence type="predicted"/>
<dbReference type="PANTHER" id="PTHR43736">
    <property type="entry name" value="ADP-RIBOSE PYROPHOSPHATASE"/>
    <property type="match status" value="1"/>
</dbReference>
<dbReference type="EMBL" id="JBHUMV010000001">
    <property type="protein sequence ID" value="MFD2752753.1"/>
    <property type="molecule type" value="Genomic_DNA"/>
</dbReference>
<dbReference type="InterPro" id="IPR000086">
    <property type="entry name" value="NUDIX_hydrolase_dom"/>
</dbReference>
<feature type="domain" description="Nudix hydrolase" evidence="1">
    <location>
        <begin position="15"/>
        <end position="162"/>
    </location>
</feature>
<dbReference type="RefSeq" id="WP_066473247.1">
    <property type="nucleotide sequence ID" value="NZ_BCNT01000003.1"/>
</dbReference>
<keyword evidence="2" id="KW-0378">Hydrolase</keyword>
<dbReference type="EC" id="3.6.1.67" evidence="2"/>
<dbReference type="GO" id="GO:0019177">
    <property type="term" value="F:dihydroneopterin triphosphate pyrophosphohydrolase activity"/>
    <property type="evidence" value="ECO:0007669"/>
    <property type="project" value="UniProtKB-EC"/>
</dbReference>
<keyword evidence="3" id="KW-1185">Reference proteome</keyword>
<dbReference type="CDD" id="cd04664">
    <property type="entry name" value="NUDIX_DHNTPase_like"/>
    <property type="match status" value="1"/>
</dbReference>
<dbReference type="Proteomes" id="UP001597463">
    <property type="component" value="Unassembled WGS sequence"/>
</dbReference>
<comment type="caution">
    <text evidence="2">The sequence shown here is derived from an EMBL/GenBank/DDBJ whole genome shotgun (WGS) entry which is preliminary data.</text>
</comment>
<dbReference type="Pfam" id="PF00293">
    <property type="entry name" value="NUDIX"/>
    <property type="match status" value="1"/>
</dbReference>
<dbReference type="PROSITE" id="PS51462">
    <property type="entry name" value="NUDIX"/>
    <property type="match status" value="1"/>
</dbReference>
<accession>A0ABW5UGI6</accession>
<dbReference type="Gene3D" id="3.90.79.10">
    <property type="entry name" value="Nucleoside Triphosphate Pyrophosphohydrolase"/>
    <property type="match status" value="1"/>
</dbReference>
<dbReference type="NCBIfam" id="NF006961">
    <property type="entry name" value="PRK09438.1"/>
    <property type="match status" value="1"/>
</dbReference>
<dbReference type="SUPFAM" id="SSF55811">
    <property type="entry name" value="Nudix"/>
    <property type="match status" value="1"/>
</dbReference>
<reference evidence="3" key="1">
    <citation type="journal article" date="2019" name="Int. J. Syst. Evol. Microbiol.">
        <title>The Global Catalogue of Microorganisms (GCM) 10K type strain sequencing project: providing services to taxonomists for standard genome sequencing and annotation.</title>
        <authorList>
            <consortium name="The Broad Institute Genomics Platform"/>
            <consortium name="The Broad Institute Genome Sequencing Center for Infectious Disease"/>
            <person name="Wu L."/>
            <person name="Ma J."/>
        </authorList>
    </citation>
    <scope>NUCLEOTIDE SEQUENCE [LARGE SCALE GENOMIC DNA]</scope>
    <source>
        <strain evidence="3">TISTR 1906</strain>
    </source>
</reference>
<evidence type="ECO:0000259" key="1">
    <source>
        <dbReference type="PROSITE" id="PS51462"/>
    </source>
</evidence>
<evidence type="ECO:0000313" key="2">
    <source>
        <dbReference type="EMBL" id="MFD2752753.1"/>
    </source>
</evidence>
<dbReference type="InterPro" id="IPR015797">
    <property type="entry name" value="NUDIX_hydrolase-like_dom_sf"/>
</dbReference>